<keyword evidence="6" id="KW-1015">Disulfide bond</keyword>
<proteinExistence type="inferred from homology"/>
<feature type="chain" id="PRO_5043631973" description="FAD-binding PCMH-type domain-containing protein" evidence="8">
    <location>
        <begin position="21"/>
        <end position="533"/>
    </location>
</feature>
<dbReference type="InterPro" id="IPR036318">
    <property type="entry name" value="FAD-bd_PCMH-like_sf"/>
</dbReference>
<keyword evidence="11" id="KW-1185">Reference proteome</keyword>
<evidence type="ECO:0000256" key="7">
    <source>
        <dbReference type="ARBA" id="ARBA00023180"/>
    </source>
</evidence>
<evidence type="ECO:0000256" key="5">
    <source>
        <dbReference type="ARBA" id="ARBA00022827"/>
    </source>
</evidence>
<comment type="similarity">
    <text evidence="2">Belongs to the oxygen-dependent FAD-linked oxidoreductase family.</text>
</comment>
<evidence type="ECO:0000256" key="8">
    <source>
        <dbReference type="SAM" id="SignalP"/>
    </source>
</evidence>
<dbReference type="Pfam" id="PF01565">
    <property type="entry name" value="FAD_binding_4"/>
    <property type="match status" value="1"/>
</dbReference>
<evidence type="ECO:0000256" key="2">
    <source>
        <dbReference type="ARBA" id="ARBA00005466"/>
    </source>
</evidence>
<dbReference type="InterPro" id="IPR016167">
    <property type="entry name" value="FAD-bd_PCMH_sub1"/>
</dbReference>
<evidence type="ECO:0000313" key="11">
    <source>
        <dbReference type="Proteomes" id="UP001443914"/>
    </source>
</evidence>
<dbReference type="InterPro" id="IPR012951">
    <property type="entry name" value="BBE"/>
</dbReference>
<feature type="domain" description="FAD-binding PCMH-type" evidence="9">
    <location>
        <begin position="75"/>
        <end position="251"/>
    </location>
</feature>
<dbReference type="GO" id="GO:0071949">
    <property type="term" value="F:FAD binding"/>
    <property type="evidence" value="ECO:0007669"/>
    <property type="project" value="InterPro"/>
</dbReference>
<keyword evidence="7" id="KW-0325">Glycoprotein</keyword>
<comment type="cofactor">
    <cofactor evidence="1">
        <name>FAD</name>
        <dbReference type="ChEBI" id="CHEBI:57692"/>
    </cofactor>
</comment>
<gene>
    <name evidence="10" type="ORF">RND81_09G043400</name>
</gene>
<name>A0AAW1IIM3_SAPOF</name>
<keyword evidence="3" id="KW-0285">Flavoprotein</keyword>
<dbReference type="Gene3D" id="3.30.43.10">
    <property type="entry name" value="Uridine Diphospho-n-acetylenolpyruvylglucosamine Reductase, domain 2"/>
    <property type="match status" value="1"/>
</dbReference>
<keyword evidence="4 8" id="KW-0732">Signal</keyword>
<dbReference type="InterPro" id="IPR016169">
    <property type="entry name" value="FAD-bd_PCMH_sub2"/>
</dbReference>
<comment type="caution">
    <text evidence="10">The sequence shown here is derived from an EMBL/GenBank/DDBJ whole genome shotgun (WGS) entry which is preliminary data.</text>
</comment>
<reference evidence="10" key="1">
    <citation type="submission" date="2024-03" db="EMBL/GenBank/DDBJ databases">
        <title>WGS assembly of Saponaria officinalis var. Norfolk2.</title>
        <authorList>
            <person name="Jenkins J."/>
            <person name="Shu S."/>
            <person name="Grimwood J."/>
            <person name="Barry K."/>
            <person name="Goodstein D."/>
            <person name="Schmutz J."/>
            <person name="Leebens-Mack J."/>
            <person name="Osbourn A."/>
        </authorList>
    </citation>
    <scope>NUCLEOTIDE SEQUENCE [LARGE SCALE GENOMIC DNA]</scope>
    <source>
        <strain evidence="10">JIC</strain>
    </source>
</reference>
<evidence type="ECO:0000256" key="6">
    <source>
        <dbReference type="ARBA" id="ARBA00023157"/>
    </source>
</evidence>
<dbReference type="InterPro" id="IPR006094">
    <property type="entry name" value="Oxid_FAD_bind_N"/>
</dbReference>
<dbReference type="PROSITE" id="PS51387">
    <property type="entry name" value="FAD_PCMH"/>
    <property type="match status" value="1"/>
</dbReference>
<dbReference type="PANTHER" id="PTHR32448">
    <property type="entry name" value="OS08G0158400 PROTEIN"/>
    <property type="match status" value="1"/>
</dbReference>
<dbReference type="SUPFAM" id="SSF56176">
    <property type="entry name" value="FAD-binding/transporter-associated domain-like"/>
    <property type="match status" value="1"/>
</dbReference>
<evidence type="ECO:0000259" key="9">
    <source>
        <dbReference type="PROSITE" id="PS51387"/>
    </source>
</evidence>
<keyword evidence="5" id="KW-0274">FAD</keyword>
<feature type="signal peptide" evidence="8">
    <location>
        <begin position="1"/>
        <end position="20"/>
    </location>
</feature>
<sequence length="533" mass="60569">MISFIRVFSLIFILQSLSYARISASQSVEQSFVQCLKLNTNNSIPFSETFFTPKNSSYSSVLTSTAINFRYLSPSVQKPLIIFTPLEYSHVQTAVICTKQLGIHLRIRSGGHDYEGVSYASKIEHPFIVLDLSKIRAVSIDLKDESAWVEVGLTVGEFYYEIAEKSKVHGFPAGMVTSLGIGGLITGGGYGGLLRKYGLAADNVVDARIVDANGRVLDRKTMGEDLFWAIRGGGGGSFGIILAWRVKLVRVPEIVTYFSVEKTIDDDRDVMLYDTWQRVAYKLDENLMIKATMVSSPNPSVTYEGFFLGKSDELLRIMASDFPELCLEKNDCKEVPWIQSVLYLSGYPIETYSKVLLERKCLIRGYMKAKSDFVEEPIPETGIKEMWERLKERKEGVIRVTPFGGKTNRISETEIPFPHRNGTVYMVQYFTSWEDEREEEAHMGWIRKAYEFMTPYVSKNPRTAYANYRDFDLGVNDKVDTRFEEASVWGYKYFKGNFDRLVKVKTEVDPGNFFRHEQSIPPLAFGYCLANSS</sequence>
<dbReference type="Pfam" id="PF08031">
    <property type="entry name" value="BBE"/>
    <property type="match status" value="1"/>
</dbReference>
<evidence type="ECO:0000256" key="1">
    <source>
        <dbReference type="ARBA" id="ARBA00001974"/>
    </source>
</evidence>
<evidence type="ECO:0000256" key="4">
    <source>
        <dbReference type="ARBA" id="ARBA00022729"/>
    </source>
</evidence>
<dbReference type="Proteomes" id="UP001443914">
    <property type="component" value="Unassembled WGS sequence"/>
</dbReference>
<organism evidence="10 11">
    <name type="scientific">Saponaria officinalis</name>
    <name type="common">Common soapwort</name>
    <name type="synonym">Lychnis saponaria</name>
    <dbReference type="NCBI Taxonomy" id="3572"/>
    <lineage>
        <taxon>Eukaryota</taxon>
        <taxon>Viridiplantae</taxon>
        <taxon>Streptophyta</taxon>
        <taxon>Embryophyta</taxon>
        <taxon>Tracheophyta</taxon>
        <taxon>Spermatophyta</taxon>
        <taxon>Magnoliopsida</taxon>
        <taxon>eudicotyledons</taxon>
        <taxon>Gunneridae</taxon>
        <taxon>Pentapetalae</taxon>
        <taxon>Caryophyllales</taxon>
        <taxon>Caryophyllaceae</taxon>
        <taxon>Caryophylleae</taxon>
        <taxon>Saponaria</taxon>
    </lineage>
</organism>
<accession>A0AAW1IIM3</accession>
<evidence type="ECO:0000313" key="10">
    <source>
        <dbReference type="EMBL" id="KAK9689210.1"/>
    </source>
</evidence>
<dbReference type="EMBL" id="JBDFQZ010000009">
    <property type="protein sequence ID" value="KAK9689210.1"/>
    <property type="molecule type" value="Genomic_DNA"/>
</dbReference>
<dbReference type="Gene3D" id="3.30.465.10">
    <property type="match status" value="1"/>
</dbReference>
<dbReference type="AlphaFoldDB" id="A0AAW1IIM3"/>
<dbReference type="FunFam" id="3.30.43.10:FF:000004">
    <property type="entry name" value="Berberine bridge enzyme-like 15"/>
    <property type="match status" value="1"/>
</dbReference>
<evidence type="ECO:0000256" key="3">
    <source>
        <dbReference type="ARBA" id="ARBA00022630"/>
    </source>
</evidence>
<protein>
    <recommendedName>
        <fullName evidence="9">FAD-binding PCMH-type domain-containing protein</fullName>
    </recommendedName>
</protein>
<dbReference type="InterPro" id="IPR016166">
    <property type="entry name" value="FAD-bd_PCMH"/>
</dbReference>
<dbReference type="GO" id="GO:0016491">
    <property type="term" value="F:oxidoreductase activity"/>
    <property type="evidence" value="ECO:0007669"/>
    <property type="project" value="InterPro"/>
</dbReference>
<dbReference type="Gene3D" id="3.40.462.20">
    <property type="match status" value="1"/>
</dbReference>